<organism evidence="2 3">
    <name type="scientific">Acidovorax cavernicola</name>
    <dbReference type="NCBI Taxonomy" id="1675792"/>
    <lineage>
        <taxon>Bacteria</taxon>
        <taxon>Pseudomonadati</taxon>
        <taxon>Pseudomonadota</taxon>
        <taxon>Betaproteobacteria</taxon>
        <taxon>Burkholderiales</taxon>
        <taxon>Comamonadaceae</taxon>
        <taxon>Acidovorax</taxon>
    </lineage>
</organism>
<dbReference type="AlphaFoldDB" id="A0A9X8D465"/>
<dbReference type="Proteomes" id="UP000265619">
    <property type="component" value="Unassembled WGS sequence"/>
</dbReference>
<evidence type="ECO:0000256" key="1">
    <source>
        <dbReference type="SAM" id="Phobius"/>
    </source>
</evidence>
<dbReference type="EMBL" id="QXMN01000019">
    <property type="protein sequence ID" value="RIX78604.1"/>
    <property type="molecule type" value="Genomic_DNA"/>
</dbReference>
<keyword evidence="1" id="KW-0472">Membrane</keyword>
<comment type="caution">
    <text evidence="2">The sequence shown here is derived from an EMBL/GenBank/DDBJ whole genome shotgun (WGS) entry which is preliminary data.</text>
</comment>
<evidence type="ECO:0000313" key="3">
    <source>
        <dbReference type="Proteomes" id="UP000265619"/>
    </source>
</evidence>
<sequence length="100" mass="10712">MDANQILLALLIALALGAFTWDRYNHRKAQQMSSSWNCFRCGTDLGPMQSVQIRVAGGPGPATLARACKKCARRDACIYWAGIGLIGTLLVATGVFLALA</sequence>
<proteinExistence type="predicted"/>
<keyword evidence="1" id="KW-0812">Transmembrane</keyword>
<accession>A0A9X8D465</accession>
<feature type="transmembrane region" description="Helical" evidence="1">
    <location>
        <begin position="78"/>
        <end position="99"/>
    </location>
</feature>
<protein>
    <submittedName>
        <fullName evidence="2">Uncharacterized protein</fullName>
    </submittedName>
</protein>
<gene>
    <name evidence="2" type="ORF">D3H34_16275</name>
</gene>
<reference evidence="2 3" key="1">
    <citation type="submission" date="2018-09" db="EMBL/GenBank/DDBJ databases">
        <title>Acidovorax cavernicola nov. sp. isolated from Gruta de las Maravillas (Aracena, Spain).</title>
        <authorList>
            <person name="Jurado V."/>
            <person name="Gutierrez-Patricio S."/>
            <person name="Gonzalez-Pimentel J.L."/>
            <person name="Miller A.Z."/>
            <person name="Laiz L."/>
            <person name="Saiz-Jimenez C."/>
        </authorList>
    </citation>
    <scope>NUCLEOTIDE SEQUENCE [LARGE SCALE GENOMIC DNA]</scope>
    <source>
        <strain evidence="2 3">1011MAR4D40.2</strain>
    </source>
</reference>
<evidence type="ECO:0000313" key="2">
    <source>
        <dbReference type="EMBL" id="RIX78604.1"/>
    </source>
</evidence>
<keyword evidence="1" id="KW-1133">Transmembrane helix</keyword>
<keyword evidence="3" id="KW-1185">Reference proteome</keyword>
<name>A0A9X8D465_9BURK</name>